<dbReference type="OrthoDB" id="417450at2759"/>
<comment type="caution">
    <text evidence="3">The sequence shown here is derived from an EMBL/GenBank/DDBJ whole genome shotgun (WGS) entry which is preliminary data.</text>
</comment>
<gene>
    <name evidence="3" type="ORF">CC78DRAFT_532755</name>
</gene>
<dbReference type="SMART" id="SM00264">
    <property type="entry name" value="BAG"/>
    <property type="match status" value="1"/>
</dbReference>
<evidence type="ECO:0000313" key="3">
    <source>
        <dbReference type="EMBL" id="KAF2264886.1"/>
    </source>
</evidence>
<feature type="region of interest" description="Disordered" evidence="1">
    <location>
        <begin position="1"/>
        <end position="32"/>
    </location>
</feature>
<name>A0A9P4KA45_9PLEO</name>
<accession>A0A9P4KA45</accession>
<keyword evidence="4" id="KW-1185">Reference proteome</keyword>
<dbReference type="EMBL" id="ML986612">
    <property type="protein sequence ID" value="KAF2264886.1"/>
    <property type="molecule type" value="Genomic_DNA"/>
</dbReference>
<feature type="compositionally biased region" description="Low complexity" evidence="1">
    <location>
        <begin position="1"/>
        <end position="23"/>
    </location>
</feature>
<evidence type="ECO:0000259" key="2">
    <source>
        <dbReference type="PROSITE" id="PS51035"/>
    </source>
</evidence>
<feature type="domain" description="BAG" evidence="2">
    <location>
        <begin position="299"/>
        <end position="357"/>
    </location>
</feature>
<dbReference type="PROSITE" id="PS51035">
    <property type="entry name" value="BAG"/>
    <property type="match status" value="1"/>
</dbReference>
<protein>
    <submittedName>
        <fullName evidence="3">BAG domain-containing protein</fullName>
    </submittedName>
</protein>
<organism evidence="3 4">
    <name type="scientific">Lojkania enalia</name>
    <dbReference type="NCBI Taxonomy" id="147567"/>
    <lineage>
        <taxon>Eukaryota</taxon>
        <taxon>Fungi</taxon>
        <taxon>Dikarya</taxon>
        <taxon>Ascomycota</taxon>
        <taxon>Pezizomycotina</taxon>
        <taxon>Dothideomycetes</taxon>
        <taxon>Pleosporomycetidae</taxon>
        <taxon>Pleosporales</taxon>
        <taxon>Pleosporales incertae sedis</taxon>
        <taxon>Lojkania</taxon>
    </lineage>
</organism>
<dbReference type="SUPFAM" id="SSF63491">
    <property type="entry name" value="BAG domain"/>
    <property type="match status" value="1"/>
</dbReference>
<feature type="region of interest" description="Disordered" evidence="1">
    <location>
        <begin position="162"/>
        <end position="273"/>
    </location>
</feature>
<evidence type="ECO:0000256" key="1">
    <source>
        <dbReference type="SAM" id="MobiDB-lite"/>
    </source>
</evidence>
<dbReference type="Gene3D" id="1.20.58.120">
    <property type="entry name" value="BAG domain"/>
    <property type="match status" value="1"/>
</dbReference>
<feature type="compositionally biased region" description="Basic residues" evidence="1">
    <location>
        <begin position="200"/>
        <end position="216"/>
    </location>
</feature>
<dbReference type="AlphaFoldDB" id="A0A9P4KA45"/>
<feature type="compositionally biased region" description="Polar residues" evidence="1">
    <location>
        <begin position="220"/>
        <end position="238"/>
    </location>
</feature>
<proteinExistence type="predicted"/>
<dbReference type="GO" id="GO:0051087">
    <property type="term" value="F:protein-folding chaperone binding"/>
    <property type="evidence" value="ECO:0007669"/>
    <property type="project" value="InterPro"/>
</dbReference>
<dbReference type="InterPro" id="IPR036533">
    <property type="entry name" value="BAG_dom_sf"/>
</dbReference>
<sequence>MSWFSRSGGWGGRFSPFGRPGSSNDNEVSEDNYSYITDQDLAEATGKFRPRVTSRANRTQIVDWDDKNPERDTDVLIFKNGRTNYPTHFPVHTIRDGDLKIGTVRQAAAKKLDVDDARRIRMFYKGRNLKHDDRTAREEGLRGDGSGSEILCVIGEAQVGSMAPGLEPIGIPGDTQRAWSEGSDEEDNSDVSDSGSGVPTKKKPRKRGGRKNRKGKKSSDASANVSRTNLGYSNSNATGAEFLPIPSHLNAGPRPSSASPAPSPKPSAPQTPIGKLDAIASKFHTELVPLCVTYMNNPPEDKAKRDFEYKKLSETILAQVLLKLDGVETEGDPDARARRKELVREVQNMLHRLDDVVK</sequence>
<reference evidence="4" key="1">
    <citation type="journal article" date="2020" name="Stud. Mycol.">
        <title>101 Dothideomycetes genomes: A test case for predicting lifestyles and emergence of pathogens.</title>
        <authorList>
            <person name="Haridas S."/>
            <person name="Albert R."/>
            <person name="Binder M."/>
            <person name="Bloem J."/>
            <person name="LaButti K."/>
            <person name="Salamov A."/>
            <person name="Andreopoulos B."/>
            <person name="Baker S."/>
            <person name="Barry K."/>
            <person name="Bills G."/>
            <person name="Bluhm B."/>
            <person name="Cannon C."/>
            <person name="Castanera R."/>
            <person name="Culley D."/>
            <person name="Daum C."/>
            <person name="Ezra D."/>
            <person name="Gonzalez J."/>
            <person name="Henrissat B."/>
            <person name="Kuo A."/>
            <person name="Liang C."/>
            <person name="Lipzen A."/>
            <person name="Lutzoni F."/>
            <person name="Magnuson J."/>
            <person name="Mondo S."/>
            <person name="Nolan M."/>
            <person name="Ohm R."/>
            <person name="Pangilinan J."/>
            <person name="Park H.-J."/>
            <person name="Ramirez L."/>
            <person name="Alfaro M."/>
            <person name="Sun H."/>
            <person name="Tritt A."/>
            <person name="Yoshinaga Y."/>
            <person name="Zwiers L.-H."/>
            <person name="Turgeon B."/>
            <person name="Goodwin S."/>
            <person name="Spatafora J."/>
            <person name="Crous P."/>
            <person name="Grigoriev I."/>
        </authorList>
    </citation>
    <scope>NUCLEOTIDE SEQUENCE [LARGE SCALE GENOMIC DNA]</scope>
    <source>
        <strain evidence="4">CBS 304.66</strain>
    </source>
</reference>
<dbReference type="Pfam" id="PF02179">
    <property type="entry name" value="BAG"/>
    <property type="match status" value="1"/>
</dbReference>
<dbReference type="Proteomes" id="UP000800093">
    <property type="component" value="Unassembled WGS sequence"/>
</dbReference>
<evidence type="ECO:0000313" key="4">
    <source>
        <dbReference type="Proteomes" id="UP000800093"/>
    </source>
</evidence>
<dbReference type="InterPro" id="IPR003103">
    <property type="entry name" value="BAG_domain"/>
</dbReference>